<dbReference type="SMART" id="SM00448">
    <property type="entry name" value="REC"/>
    <property type="match status" value="1"/>
</dbReference>
<dbReference type="Pfam" id="PF00072">
    <property type="entry name" value="Response_reg"/>
    <property type="match status" value="1"/>
</dbReference>
<evidence type="ECO:0000313" key="4">
    <source>
        <dbReference type="EMBL" id="CAD9430363.1"/>
    </source>
</evidence>
<dbReference type="Gene3D" id="3.40.50.2300">
    <property type="match status" value="1"/>
</dbReference>
<protein>
    <recommendedName>
        <fullName evidence="3">Response regulatory domain-containing protein</fullName>
    </recommendedName>
</protein>
<evidence type="ECO:0000256" key="1">
    <source>
        <dbReference type="ARBA" id="ARBA00022553"/>
    </source>
</evidence>
<feature type="modified residue" description="4-aspartylphosphate" evidence="2">
    <location>
        <position position="82"/>
    </location>
</feature>
<organism evidence="4">
    <name type="scientific">Florenciella parvula</name>
    <dbReference type="NCBI Taxonomy" id="236787"/>
    <lineage>
        <taxon>Eukaryota</taxon>
        <taxon>Sar</taxon>
        <taxon>Stramenopiles</taxon>
        <taxon>Ochrophyta</taxon>
        <taxon>Dictyochophyceae</taxon>
        <taxon>Florenciellales</taxon>
        <taxon>Florenciella</taxon>
    </lineage>
</organism>
<name>A0A7S2CNJ9_9STRA</name>
<dbReference type="PROSITE" id="PS50110">
    <property type="entry name" value="RESPONSE_REGULATORY"/>
    <property type="match status" value="1"/>
</dbReference>
<reference evidence="4" key="1">
    <citation type="submission" date="2021-01" db="EMBL/GenBank/DDBJ databases">
        <authorList>
            <person name="Corre E."/>
            <person name="Pelletier E."/>
            <person name="Niang G."/>
            <person name="Scheremetjew M."/>
            <person name="Finn R."/>
            <person name="Kale V."/>
            <person name="Holt S."/>
            <person name="Cochrane G."/>
            <person name="Meng A."/>
            <person name="Brown T."/>
            <person name="Cohen L."/>
        </authorList>
    </citation>
    <scope>NUCLEOTIDE SEQUENCE</scope>
    <source>
        <strain evidence="4">RCC1693</strain>
    </source>
</reference>
<dbReference type="EMBL" id="HBGT01023527">
    <property type="protein sequence ID" value="CAD9430363.1"/>
    <property type="molecule type" value="Transcribed_RNA"/>
</dbReference>
<sequence>MASWSKKRKRPDVELDEQTLNKCTFTPSGNIPKALVVEDSKSTCLLFAKVIAGLGWQTVSAQDGACALQLLASEVYDLVLLDVQLPLLSGNDVVQKFREWETAHRPGCRTAVVMMSGDETAVEVDSAMFEHFIPKPVATTTVTQLCEELGNFRDHKVMVQRVAGIDEKH</sequence>
<dbReference type="GO" id="GO:0000160">
    <property type="term" value="P:phosphorelay signal transduction system"/>
    <property type="evidence" value="ECO:0007669"/>
    <property type="project" value="InterPro"/>
</dbReference>
<dbReference type="PANTHER" id="PTHR44591">
    <property type="entry name" value="STRESS RESPONSE REGULATOR PROTEIN 1"/>
    <property type="match status" value="1"/>
</dbReference>
<dbReference type="InterPro" id="IPR001789">
    <property type="entry name" value="Sig_transdc_resp-reg_receiver"/>
</dbReference>
<keyword evidence="1 2" id="KW-0597">Phosphoprotein</keyword>
<dbReference type="CDD" id="cd17546">
    <property type="entry name" value="REC_hyHK_CKI1_RcsC-like"/>
    <property type="match status" value="1"/>
</dbReference>
<dbReference type="PANTHER" id="PTHR44591:SF3">
    <property type="entry name" value="RESPONSE REGULATORY DOMAIN-CONTAINING PROTEIN"/>
    <property type="match status" value="1"/>
</dbReference>
<dbReference type="SUPFAM" id="SSF52172">
    <property type="entry name" value="CheY-like"/>
    <property type="match status" value="1"/>
</dbReference>
<proteinExistence type="predicted"/>
<accession>A0A7S2CNJ9</accession>
<feature type="domain" description="Response regulatory" evidence="3">
    <location>
        <begin position="33"/>
        <end position="150"/>
    </location>
</feature>
<dbReference type="InterPro" id="IPR011006">
    <property type="entry name" value="CheY-like_superfamily"/>
</dbReference>
<evidence type="ECO:0000259" key="3">
    <source>
        <dbReference type="PROSITE" id="PS50110"/>
    </source>
</evidence>
<dbReference type="InterPro" id="IPR050595">
    <property type="entry name" value="Bact_response_regulator"/>
</dbReference>
<dbReference type="AlphaFoldDB" id="A0A7S2CNJ9"/>
<evidence type="ECO:0000256" key="2">
    <source>
        <dbReference type="PROSITE-ProRule" id="PRU00169"/>
    </source>
</evidence>
<gene>
    <name evidence="4" type="ORF">FPAR1323_LOCUS12208</name>
</gene>